<reference evidence="2" key="2">
    <citation type="journal article" date="2022" name="Sci. Total Environ.">
        <title>Prevalence, transmission, and molecular epidemiology of tet(X)-positive bacteria among humans, animals, and environmental niches in China: An epidemiological, and genomic-based study.</title>
        <authorList>
            <person name="Dong N."/>
            <person name="Zeng Y."/>
            <person name="Cai C."/>
            <person name="Sun C."/>
            <person name="Lu J."/>
            <person name="Liu C."/>
            <person name="Zhou H."/>
            <person name="Sun Q."/>
            <person name="Shu L."/>
            <person name="Wang H."/>
            <person name="Wang Y."/>
            <person name="Wang S."/>
            <person name="Wu C."/>
            <person name="Chan E.W."/>
            <person name="Chen G."/>
            <person name="Shen Z."/>
            <person name="Chen S."/>
            <person name="Zhang R."/>
        </authorList>
    </citation>
    <scope>NUCLEOTIDE SEQUENCE</scope>
    <source>
        <strain evidence="2">R1692</strain>
    </source>
</reference>
<dbReference type="Pfam" id="PF09992">
    <property type="entry name" value="NAGPA"/>
    <property type="match status" value="1"/>
</dbReference>
<keyword evidence="2" id="KW-0326">Glycosidase</keyword>
<keyword evidence="2" id="KW-0378">Hydrolase</keyword>
<name>A0ABT7NSF9_9SPHI</name>
<dbReference type="RefSeq" id="WP_286652240.1">
    <property type="nucleotide sequence ID" value="NZ_JACAGK010000069.1"/>
</dbReference>
<feature type="domain" description="Phosphodiester glycosidase" evidence="1">
    <location>
        <begin position="128"/>
        <end position="308"/>
    </location>
</feature>
<dbReference type="InterPro" id="IPR018711">
    <property type="entry name" value="NAGPA"/>
</dbReference>
<evidence type="ECO:0000259" key="1">
    <source>
        <dbReference type="Pfam" id="PF09992"/>
    </source>
</evidence>
<dbReference type="EMBL" id="JACAGK010000069">
    <property type="protein sequence ID" value="MDM1050075.1"/>
    <property type="molecule type" value="Genomic_DNA"/>
</dbReference>
<dbReference type="PROSITE" id="PS51257">
    <property type="entry name" value="PROKAR_LIPOPROTEIN"/>
    <property type="match status" value="1"/>
</dbReference>
<evidence type="ECO:0000313" key="2">
    <source>
        <dbReference type="EMBL" id="MDM1050075.1"/>
    </source>
</evidence>
<dbReference type="Proteomes" id="UP001170954">
    <property type="component" value="Unassembled WGS sequence"/>
</dbReference>
<keyword evidence="3" id="KW-1185">Reference proteome</keyword>
<dbReference type="GO" id="GO:0016798">
    <property type="term" value="F:hydrolase activity, acting on glycosyl bonds"/>
    <property type="evidence" value="ECO:0007669"/>
    <property type="project" value="UniProtKB-KW"/>
</dbReference>
<organism evidence="2 3">
    <name type="scientific">Sphingobacterium hotanense</name>
    <dbReference type="NCBI Taxonomy" id="649196"/>
    <lineage>
        <taxon>Bacteria</taxon>
        <taxon>Pseudomonadati</taxon>
        <taxon>Bacteroidota</taxon>
        <taxon>Sphingobacteriia</taxon>
        <taxon>Sphingobacteriales</taxon>
        <taxon>Sphingobacteriaceae</taxon>
        <taxon>Sphingobacterium</taxon>
    </lineage>
</organism>
<sequence length="311" mass="33989">MDKLKSIYLSLLIVPLLGACSNKDEFIKVEDQFSLNPTTDVAKKLVSGTNLFVHIKKDTSYTVQEGITASEISYISHTGLAKTIFTFEVDLTKPNIGMEVSTPNNSPQYGMQQMTKQATFEDSEGHEVWAGINADFFNTSNGTPQGILYKEGIAIKTSVTDGINTFFAILKNGKAFVGDQDDYENVKGEIQEAVGGRVTLINNGILSTQTNATLEPRTAIGVSQDGSKVYILVVDGRRFHYSNGMAYDELGKCLKAMGAYDAINLDGGGSSTFFVRNTPNFTDDRFEIRNWPSDNGGMERAVANGILIIKK</sequence>
<accession>A0ABT7NSF9</accession>
<proteinExistence type="predicted"/>
<evidence type="ECO:0000313" key="3">
    <source>
        <dbReference type="Proteomes" id="UP001170954"/>
    </source>
</evidence>
<gene>
    <name evidence="2" type="ORF">HX018_17690</name>
</gene>
<protein>
    <submittedName>
        <fullName evidence="2">Phosphodiester glycosidase family protein</fullName>
    </submittedName>
</protein>
<comment type="caution">
    <text evidence="2">The sequence shown here is derived from an EMBL/GenBank/DDBJ whole genome shotgun (WGS) entry which is preliminary data.</text>
</comment>
<dbReference type="PANTHER" id="PTHR40446:SF2">
    <property type="entry name" value="N-ACETYLGLUCOSAMINE-1-PHOSPHODIESTER ALPHA-N-ACETYLGLUCOSAMINIDASE"/>
    <property type="match status" value="1"/>
</dbReference>
<reference evidence="2" key="1">
    <citation type="submission" date="2020-06" db="EMBL/GenBank/DDBJ databases">
        <authorList>
            <person name="Dong N."/>
        </authorList>
    </citation>
    <scope>NUCLEOTIDE SEQUENCE</scope>
    <source>
        <strain evidence="2">R1692</strain>
    </source>
</reference>
<dbReference type="PANTHER" id="PTHR40446">
    <property type="entry name" value="N-ACETYLGLUCOSAMINE-1-PHOSPHODIESTER ALPHA-N-ACETYLGLUCOSAMINIDASE"/>
    <property type="match status" value="1"/>
</dbReference>